<evidence type="ECO:0000259" key="6">
    <source>
        <dbReference type="Pfam" id="PF14833"/>
    </source>
</evidence>
<name>A0A977L300_9CYAN</name>
<protein>
    <submittedName>
        <fullName evidence="7">NAD(P)-dependent oxidoreductase</fullName>
    </submittedName>
</protein>
<dbReference type="AlphaFoldDB" id="A0A977L300"/>
<dbReference type="InterPro" id="IPR029154">
    <property type="entry name" value="HIBADH-like_NADP-bd"/>
</dbReference>
<evidence type="ECO:0000256" key="2">
    <source>
        <dbReference type="ARBA" id="ARBA00023002"/>
    </source>
</evidence>
<dbReference type="Pfam" id="PF03446">
    <property type="entry name" value="NAD_binding_2"/>
    <property type="match status" value="1"/>
</dbReference>
<reference evidence="7" key="1">
    <citation type="submission" date="2021-04" db="EMBL/GenBank/DDBJ databases">
        <title>Genome sequence of Woronichinia naegeliana from Washington state freshwater lake bloom.</title>
        <authorList>
            <person name="Dreher T.W."/>
        </authorList>
    </citation>
    <scope>NUCLEOTIDE SEQUENCE</scope>
    <source>
        <strain evidence="7">WA131</strain>
    </source>
</reference>
<feature type="domain" description="6-phosphogluconate dehydrogenase NADP-binding" evidence="5">
    <location>
        <begin position="16"/>
        <end position="176"/>
    </location>
</feature>
<evidence type="ECO:0000256" key="3">
    <source>
        <dbReference type="ARBA" id="ARBA00023027"/>
    </source>
</evidence>
<dbReference type="GO" id="GO:0050661">
    <property type="term" value="F:NADP binding"/>
    <property type="evidence" value="ECO:0007669"/>
    <property type="project" value="InterPro"/>
</dbReference>
<dbReference type="InterPro" id="IPR006115">
    <property type="entry name" value="6PGDH_NADP-bd"/>
</dbReference>
<dbReference type="InterPro" id="IPR013328">
    <property type="entry name" value="6PGD_dom2"/>
</dbReference>
<evidence type="ECO:0000256" key="4">
    <source>
        <dbReference type="PIRSR" id="PIRSR000103-1"/>
    </source>
</evidence>
<sequence length="301" mass="32035">MNNLTSPTSPTSSSSLAFIGLGVMGSPMAQNLVKAGYPVKAWNRTPDRLLVQQARQAGVEVLASLAETVQDASMVFTCVSDVADIQSVIFGTDGIAAQARPNTLIVDFSTIGPQAAQEINLKLQSQGLRFLDAPISGGDIGARNGTLTIMVGGDEADFEEALPILQTLGQKIVHCGDRGSGQAVKLCNQILCSLHMVALCEAMQLAENFDLDPQLMIEVCNSGAGGSWALANLGTKVARSDFAPGFMIKHILKDLRLVRASLTEESLPGLELAEKLFKQVQEMGGEEQGTQAMIRAYRENV</sequence>
<dbReference type="InterPro" id="IPR002204">
    <property type="entry name" value="3-OH-isobutyrate_DH-rel_CS"/>
</dbReference>
<dbReference type="SUPFAM" id="SSF51735">
    <property type="entry name" value="NAD(P)-binding Rossmann-fold domains"/>
    <property type="match status" value="1"/>
</dbReference>
<evidence type="ECO:0000313" key="7">
    <source>
        <dbReference type="EMBL" id="UXE63120.1"/>
    </source>
</evidence>
<dbReference type="PANTHER" id="PTHR43060">
    <property type="entry name" value="3-HYDROXYISOBUTYRATE DEHYDROGENASE-LIKE 1, MITOCHONDRIAL-RELATED"/>
    <property type="match status" value="1"/>
</dbReference>
<dbReference type="InterPro" id="IPR008927">
    <property type="entry name" value="6-PGluconate_DH-like_C_sf"/>
</dbReference>
<dbReference type="GO" id="GO:0016054">
    <property type="term" value="P:organic acid catabolic process"/>
    <property type="evidence" value="ECO:0007669"/>
    <property type="project" value="UniProtKB-ARBA"/>
</dbReference>
<organism evidence="7">
    <name type="scientific">Woronichinia naegeliana WA131</name>
    <dbReference type="NCBI Taxonomy" id="2824559"/>
    <lineage>
        <taxon>Bacteria</taxon>
        <taxon>Bacillati</taxon>
        <taxon>Cyanobacteriota</taxon>
        <taxon>Cyanophyceae</taxon>
        <taxon>Synechococcales</taxon>
        <taxon>Coelosphaeriaceae</taxon>
        <taxon>Woronichinia</taxon>
    </lineage>
</organism>
<feature type="active site" evidence="4">
    <location>
        <position position="185"/>
    </location>
</feature>
<proteinExistence type="inferred from homology"/>
<dbReference type="Proteomes" id="UP001065613">
    <property type="component" value="Chromosome"/>
</dbReference>
<dbReference type="Gene3D" id="3.40.50.720">
    <property type="entry name" value="NAD(P)-binding Rossmann-like Domain"/>
    <property type="match status" value="1"/>
</dbReference>
<dbReference type="PIRSF" id="PIRSF000103">
    <property type="entry name" value="HIBADH"/>
    <property type="match status" value="1"/>
</dbReference>
<dbReference type="InterPro" id="IPR015815">
    <property type="entry name" value="HIBADH-related"/>
</dbReference>
<dbReference type="Gene3D" id="1.10.1040.10">
    <property type="entry name" value="N-(1-d-carboxylethyl)-l-norvaline Dehydrogenase, domain 2"/>
    <property type="match status" value="1"/>
</dbReference>
<evidence type="ECO:0000256" key="1">
    <source>
        <dbReference type="ARBA" id="ARBA00009080"/>
    </source>
</evidence>
<evidence type="ECO:0000259" key="5">
    <source>
        <dbReference type="Pfam" id="PF03446"/>
    </source>
</evidence>
<accession>A0A977L300</accession>
<comment type="similarity">
    <text evidence="1">Belongs to the HIBADH-related family.</text>
</comment>
<dbReference type="GO" id="GO:0051287">
    <property type="term" value="F:NAD binding"/>
    <property type="evidence" value="ECO:0007669"/>
    <property type="project" value="InterPro"/>
</dbReference>
<dbReference type="KEGG" id="wna:KA717_10900"/>
<dbReference type="Pfam" id="PF14833">
    <property type="entry name" value="NAD_binding_11"/>
    <property type="match status" value="1"/>
</dbReference>
<feature type="domain" description="3-hydroxyisobutyrate dehydrogenase-like NAD-binding" evidence="6">
    <location>
        <begin position="179"/>
        <end position="297"/>
    </location>
</feature>
<dbReference type="InterPro" id="IPR036291">
    <property type="entry name" value="NAD(P)-bd_dom_sf"/>
</dbReference>
<dbReference type="GO" id="GO:0016491">
    <property type="term" value="F:oxidoreductase activity"/>
    <property type="evidence" value="ECO:0007669"/>
    <property type="project" value="UniProtKB-KW"/>
</dbReference>
<dbReference type="PANTHER" id="PTHR43060:SF15">
    <property type="entry name" value="3-HYDROXYISOBUTYRATE DEHYDROGENASE-LIKE 1, MITOCHONDRIAL-RELATED"/>
    <property type="match status" value="1"/>
</dbReference>
<keyword evidence="2" id="KW-0560">Oxidoreductase</keyword>
<dbReference type="SUPFAM" id="SSF48179">
    <property type="entry name" value="6-phosphogluconate dehydrogenase C-terminal domain-like"/>
    <property type="match status" value="1"/>
</dbReference>
<dbReference type="EMBL" id="CP073041">
    <property type="protein sequence ID" value="UXE63120.1"/>
    <property type="molecule type" value="Genomic_DNA"/>
</dbReference>
<keyword evidence="3" id="KW-0520">NAD</keyword>
<dbReference type="PROSITE" id="PS00895">
    <property type="entry name" value="3_HYDROXYISOBUT_DH"/>
    <property type="match status" value="1"/>
</dbReference>
<gene>
    <name evidence="7" type="ORF">KA717_10900</name>
</gene>